<feature type="domain" description="NAB" evidence="3">
    <location>
        <begin position="261"/>
        <end position="338"/>
    </location>
</feature>
<gene>
    <name evidence="4" type="ORF">Adt_10023</name>
</gene>
<organism evidence="4 5">
    <name type="scientific">Abeliophyllum distichum</name>
    <dbReference type="NCBI Taxonomy" id="126358"/>
    <lineage>
        <taxon>Eukaryota</taxon>
        <taxon>Viridiplantae</taxon>
        <taxon>Streptophyta</taxon>
        <taxon>Embryophyta</taxon>
        <taxon>Tracheophyta</taxon>
        <taxon>Spermatophyta</taxon>
        <taxon>Magnoliopsida</taxon>
        <taxon>eudicotyledons</taxon>
        <taxon>Gunneridae</taxon>
        <taxon>Pentapetalae</taxon>
        <taxon>asterids</taxon>
        <taxon>lamiids</taxon>
        <taxon>Lamiales</taxon>
        <taxon>Oleaceae</taxon>
        <taxon>Forsythieae</taxon>
        <taxon>Abeliophyllum</taxon>
    </lineage>
</organism>
<keyword evidence="5" id="KW-1185">Reference proteome</keyword>
<dbReference type="InterPro" id="IPR011684">
    <property type="entry name" value="NAB"/>
</dbReference>
<sequence length="634" mass="74005">MGGHRGKNILPMSWSDENEHSFIEILYEKVKSNALQCSTFTKDEWGKINATMIATTKMDYGIERLKGKWNRLRKVHRMFSELLGHTGVTWDPNTNKVNAAEEVWQHFYTVNKSDYKIFKREGCKHYHILGEIFSGTTATGGLGNASTHLPATSDEERQLEDDFLNRGVHVHVENIDDDADEINCLLNIQGRIWSLKIYRSQVKIKKRYILMLVKQLKWDKSPYISELQNFRQIILNPTLKKINFLSKFGVKMESKHCLKGLMKSIGRHIDPEKEDQMEHVKLEIENKVRRILKLVKIVDQGNRDNRMKIKSHLTLQIEDLHEQYQSLYSIYEDLRGEVRKNVFNDKFISTSETIDGRSESARQIGMEESKRMVQRKDDLDGSATNFNSKIETLFVEKRKLEEQINFTSKEAKELKRKNSELEAQILELEAVSKQKDDHFFSLTKTLEENEKNYKTRIEGLEAQAKALQLEINNLRTRKGDLEQLLLCKAEEGSSRVDDLMKRVNFLQQELDTMRSQKGEVELQLEKKSNETSNYLIQIENLNENLRNEQRTIEEKKGLTLQVEDLELKVNSLNTQKTNLEEQITRINDQVYQSSVEKEELQRKLSELQTNLSHKENELSAQIAFIGRRGSKSQY</sequence>
<evidence type="ECO:0000256" key="1">
    <source>
        <dbReference type="ARBA" id="ARBA00023054"/>
    </source>
</evidence>
<protein>
    <submittedName>
        <fullName evidence="4">NAB domain-containing protein</fullName>
    </submittedName>
</protein>
<dbReference type="AlphaFoldDB" id="A0ABD1UIU3"/>
<dbReference type="Gene3D" id="1.10.287.1490">
    <property type="match status" value="1"/>
</dbReference>
<comment type="caution">
    <text evidence="4">The sequence shown here is derived from an EMBL/GenBank/DDBJ whole genome shotgun (WGS) entry which is preliminary data.</text>
</comment>
<dbReference type="Pfam" id="PF12776">
    <property type="entry name" value="Myb_DNA-bind_3"/>
    <property type="match status" value="1"/>
</dbReference>
<dbReference type="PROSITE" id="PS51774">
    <property type="entry name" value="NAB"/>
    <property type="match status" value="1"/>
</dbReference>
<evidence type="ECO:0000256" key="2">
    <source>
        <dbReference type="SAM" id="Coils"/>
    </source>
</evidence>
<evidence type="ECO:0000313" key="4">
    <source>
        <dbReference type="EMBL" id="KAL2524969.1"/>
    </source>
</evidence>
<evidence type="ECO:0000313" key="5">
    <source>
        <dbReference type="Proteomes" id="UP001604336"/>
    </source>
</evidence>
<dbReference type="EMBL" id="JBFOLK010000003">
    <property type="protein sequence ID" value="KAL2524969.1"/>
    <property type="molecule type" value="Genomic_DNA"/>
</dbReference>
<accession>A0ABD1UIU3</accession>
<evidence type="ECO:0000259" key="3">
    <source>
        <dbReference type="PROSITE" id="PS51774"/>
    </source>
</evidence>
<keyword evidence="1 2" id="KW-0175">Coiled coil</keyword>
<proteinExistence type="predicted"/>
<reference evidence="5" key="1">
    <citation type="submission" date="2024-07" db="EMBL/GenBank/DDBJ databases">
        <title>Two chromosome-level genome assemblies of Korean endemic species Abeliophyllum distichum and Forsythia ovata (Oleaceae).</title>
        <authorList>
            <person name="Jang H."/>
        </authorList>
    </citation>
    <scope>NUCLEOTIDE SEQUENCE [LARGE SCALE GENOMIC DNA]</scope>
</reference>
<dbReference type="Proteomes" id="UP001604336">
    <property type="component" value="Unassembled WGS sequence"/>
</dbReference>
<dbReference type="InterPro" id="IPR024752">
    <property type="entry name" value="Myb/SANT-like_dom"/>
</dbReference>
<name>A0ABD1UIU3_9LAMI</name>
<dbReference type="PANTHER" id="PTHR47357">
    <property type="entry name" value="COP1-INTERACTIVE PROTEIN 1"/>
    <property type="match status" value="1"/>
</dbReference>
<feature type="coiled-coil region" evidence="2">
    <location>
        <begin position="383"/>
        <end position="617"/>
    </location>
</feature>
<dbReference type="PANTHER" id="PTHR47357:SF4">
    <property type="entry name" value="MYOSIN HEAVY CHAIN-LIKE PROTEIN"/>
    <property type="match status" value="1"/>
</dbReference>